<dbReference type="InterPro" id="IPR046868">
    <property type="entry name" value="BAR_4"/>
</dbReference>
<dbReference type="Pfam" id="PF20399">
    <property type="entry name" value="PH_20"/>
    <property type="match status" value="1"/>
</dbReference>
<dbReference type="InterPro" id="IPR011993">
    <property type="entry name" value="PH-like_dom_sf"/>
</dbReference>
<keyword evidence="1" id="KW-0597">Phosphoprotein</keyword>
<protein>
    <recommendedName>
        <fullName evidence="3">PH domain-containing protein</fullName>
    </recommendedName>
</protein>
<gene>
    <name evidence="4" type="ORF">BGZ80_005326</name>
</gene>
<dbReference type="Proteomes" id="UP000703661">
    <property type="component" value="Unassembled WGS sequence"/>
</dbReference>
<organism evidence="4 5">
    <name type="scientific">Entomortierella chlamydospora</name>
    <dbReference type="NCBI Taxonomy" id="101097"/>
    <lineage>
        <taxon>Eukaryota</taxon>
        <taxon>Fungi</taxon>
        <taxon>Fungi incertae sedis</taxon>
        <taxon>Mucoromycota</taxon>
        <taxon>Mortierellomycotina</taxon>
        <taxon>Mortierellomycetes</taxon>
        <taxon>Mortierellales</taxon>
        <taxon>Mortierellaceae</taxon>
        <taxon>Entomortierella</taxon>
    </lineage>
</organism>
<dbReference type="InterPro" id="IPR046869">
    <property type="entry name" value="SLM1/RGC1-like_PH"/>
</dbReference>
<dbReference type="SUPFAM" id="SSF50729">
    <property type="entry name" value="PH domain-like"/>
    <property type="match status" value="1"/>
</dbReference>
<feature type="compositionally biased region" description="Basic and acidic residues" evidence="2">
    <location>
        <begin position="247"/>
        <end position="257"/>
    </location>
</feature>
<dbReference type="PANTHER" id="PTHR31941:SF1">
    <property type="entry name" value="CYTOSKELETAL SIGNALING PROTEIN SLM1"/>
    <property type="match status" value="1"/>
</dbReference>
<comment type="caution">
    <text evidence="4">The sequence shown here is derived from an EMBL/GenBank/DDBJ whole genome shotgun (WGS) entry which is preliminary data.</text>
</comment>
<feature type="region of interest" description="Disordered" evidence="2">
    <location>
        <begin position="221"/>
        <end position="264"/>
    </location>
</feature>
<dbReference type="InterPro" id="IPR001849">
    <property type="entry name" value="PH_domain"/>
</dbReference>
<keyword evidence="5" id="KW-1185">Reference proteome</keyword>
<dbReference type="EMBL" id="JAAAID010002632">
    <property type="protein sequence ID" value="KAG0006244.1"/>
    <property type="molecule type" value="Genomic_DNA"/>
</dbReference>
<dbReference type="PROSITE" id="PS50003">
    <property type="entry name" value="PH_DOMAIN"/>
    <property type="match status" value="1"/>
</dbReference>
<evidence type="ECO:0000259" key="3">
    <source>
        <dbReference type="PROSITE" id="PS50003"/>
    </source>
</evidence>
<evidence type="ECO:0000313" key="5">
    <source>
        <dbReference type="Proteomes" id="UP000703661"/>
    </source>
</evidence>
<feature type="compositionally biased region" description="Polar residues" evidence="2">
    <location>
        <begin position="234"/>
        <end position="246"/>
    </location>
</feature>
<name>A0A9P6SVB7_9FUNG</name>
<dbReference type="PANTHER" id="PTHR31941">
    <property type="entry name" value="CYTOSKELETAL SIGNALING PROTEIN SLM1"/>
    <property type="match status" value="1"/>
</dbReference>
<dbReference type="AlphaFoldDB" id="A0A9P6SVB7"/>
<sequence>LKRQLAKQIHEENLFARALKQCQEETKTFEAHIIKELKQILASYSAYQLNSGTSAFVQSWASTEMALNVLQEDSEWTGFIERHGHRLFPSDLVDTKVDDVDYPCKDSPYVTPIKTAHLSRQSTVLKSWKDGYFVLTNAGWLHVFASADLEKDHVPDHSIYIPTANLGPHAEAGQKQQSFSLDGKGKGGLLHKDAQTLTLRGNSREEMIEWWNEISKRAQSSMVSQPGNGHAAVSRSSSALTPQSPKQAKEPAPHAEETSSTPVVAQLAVAETAAEPVAAPVAAPVAEPVSQ</sequence>
<dbReference type="SMART" id="SM00233">
    <property type="entry name" value="PH"/>
    <property type="match status" value="1"/>
</dbReference>
<reference evidence="4" key="1">
    <citation type="journal article" date="2020" name="Fungal Divers.">
        <title>Resolving the Mortierellaceae phylogeny through synthesis of multi-gene phylogenetics and phylogenomics.</title>
        <authorList>
            <person name="Vandepol N."/>
            <person name="Liber J."/>
            <person name="Desiro A."/>
            <person name="Na H."/>
            <person name="Kennedy M."/>
            <person name="Barry K."/>
            <person name="Grigoriev I.V."/>
            <person name="Miller A.N."/>
            <person name="O'Donnell K."/>
            <person name="Stajich J.E."/>
            <person name="Bonito G."/>
        </authorList>
    </citation>
    <scope>NUCLEOTIDE SEQUENCE</scope>
    <source>
        <strain evidence="4">NRRL 2769</strain>
    </source>
</reference>
<feature type="non-terminal residue" evidence="4">
    <location>
        <position position="291"/>
    </location>
</feature>
<dbReference type="Pfam" id="PF20400">
    <property type="entry name" value="BAR_4"/>
    <property type="match status" value="1"/>
</dbReference>
<evidence type="ECO:0000313" key="4">
    <source>
        <dbReference type="EMBL" id="KAG0006244.1"/>
    </source>
</evidence>
<dbReference type="Gene3D" id="2.30.29.30">
    <property type="entry name" value="Pleckstrin-homology domain (PH domain)/Phosphotyrosine-binding domain (PTB)"/>
    <property type="match status" value="1"/>
</dbReference>
<evidence type="ECO:0000256" key="1">
    <source>
        <dbReference type="ARBA" id="ARBA00022553"/>
    </source>
</evidence>
<evidence type="ECO:0000256" key="2">
    <source>
        <dbReference type="SAM" id="MobiDB-lite"/>
    </source>
</evidence>
<feature type="domain" description="PH" evidence="3">
    <location>
        <begin position="111"/>
        <end position="219"/>
    </location>
</feature>
<proteinExistence type="predicted"/>
<accession>A0A9P6SVB7</accession>